<name>A0A7X9P2X7_9BACT</name>
<keyword evidence="2" id="KW-1185">Reference proteome</keyword>
<dbReference type="EMBL" id="JABANE010000026">
    <property type="protein sequence ID" value="NME68586.1"/>
    <property type="molecule type" value="Genomic_DNA"/>
</dbReference>
<evidence type="ECO:0000313" key="2">
    <source>
        <dbReference type="Proteomes" id="UP000576082"/>
    </source>
</evidence>
<comment type="caution">
    <text evidence="1">The sequence shown here is derived from an EMBL/GenBank/DDBJ whole genome shotgun (WGS) entry which is preliminary data.</text>
</comment>
<gene>
    <name evidence="1" type="ORF">HHU12_11500</name>
</gene>
<sequence length="223" mass="25976">MGFFDTRCMISGLSLKLSETVAVFLIQQGDILQPISLPIFGTYNRLGTIDCVEENINTVIVLNFFKSKIASGDIKVDWDEVDFDQVDNIEQLFEIVERGVTQNYASVLFNNMKIGFALIDKFIWNSIITVQHKEEPFPFQGLMLDVYQQYNDLEELSRQFFYLEMFMKENQMSWSLPSDHEQHYDEEISEFLDLAYVKFMNNPVIMNGIESYSKFILEEGNSI</sequence>
<reference evidence="1 2" key="1">
    <citation type="submission" date="2020-04" db="EMBL/GenBank/DDBJ databases">
        <title>Flammeovirga sp. SR4, a novel species isolated from seawater.</title>
        <authorList>
            <person name="Wang X."/>
        </authorList>
    </citation>
    <scope>NUCLEOTIDE SEQUENCE [LARGE SCALE GENOMIC DNA]</scope>
    <source>
        <strain evidence="1 2">ATCC 23126</strain>
    </source>
</reference>
<organism evidence="1 2">
    <name type="scientific">Flammeovirga aprica JL-4</name>
    <dbReference type="NCBI Taxonomy" id="694437"/>
    <lineage>
        <taxon>Bacteria</taxon>
        <taxon>Pseudomonadati</taxon>
        <taxon>Bacteroidota</taxon>
        <taxon>Cytophagia</taxon>
        <taxon>Cytophagales</taxon>
        <taxon>Flammeovirgaceae</taxon>
        <taxon>Flammeovirga</taxon>
    </lineage>
</organism>
<protein>
    <submittedName>
        <fullName evidence="1">Uncharacterized protein</fullName>
    </submittedName>
</protein>
<dbReference type="Proteomes" id="UP000576082">
    <property type="component" value="Unassembled WGS sequence"/>
</dbReference>
<accession>A0A7X9P2X7</accession>
<dbReference type="AlphaFoldDB" id="A0A7X9P2X7"/>
<evidence type="ECO:0000313" key="1">
    <source>
        <dbReference type="EMBL" id="NME68586.1"/>
    </source>
</evidence>
<proteinExistence type="predicted"/>
<dbReference type="RefSeq" id="WP_169656888.1">
    <property type="nucleotide sequence ID" value="NZ_JABANE010000026.1"/>
</dbReference>